<dbReference type="PANTHER" id="PTHR42714">
    <property type="entry name" value="TRNA MODIFICATION GTPASE GTPBP3"/>
    <property type="match status" value="1"/>
</dbReference>
<dbReference type="InterPro" id="IPR005225">
    <property type="entry name" value="Small_GTP-bd"/>
</dbReference>
<dbReference type="HAMAP" id="MF_00379">
    <property type="entry name" value="GTPase_MnmE"/>
    <property type="match status" value="1"/>
</dbReference>
<protein>
    <submittedName>
        <fullName evidence="7">tRNA modification GTPase GTPBP3</fullName>
    </submittedName>
</protein>
<dbReference type="InterPro" id="IPR025867">
    <property type="entry name" value="MnmE_helical"/>
</dbReference>
<reference evidence="7 8" key="1">
    <citation type="submission" date="2016-03" db="EMBL/GenBank/DDBJ databases">
        <title>EvidentialGene: Evidence-directed Construction of Genes on Genomes.</title>
        <authorList>
            <person name="Gilbert D.G."/>
            <person name="Choi J.-H."/>
            <person name="Mockaitis K."/>
            <person name="Colbourne J."/>
            <person name="Pfrender M."/>
        </authorList>
    </citation>
    <scope>NUCLEOTIDE SEQUENCE [LARGE SCALE GENOMIC DNA]</scope>
    <source>
        <strain evidence="7 8">Xinb3</strain>
        <tissue evidence="7">Complete organism</tissue>
    </source>
</reference>
<dbReference type="FunFam" id="3.30.1360.120:FF:000007">
    <property type="entry name" value="tRNA modification GTPase GTPBP3, mitochondrial"/>
    <property type="match status" value="1"/>
</dbReference>
<dbReference type="InterPro" id="IPR031168">
    <property type="entry name" value="G_TrmE"/>
</dbReference>
<dbReference type="GO" id="GO:0005525">
    <property type="term" value="F:GTP binding"/>
    <property type="evidence" value="ECO:0007669"/>
    <property type="project" value="UniProtKB-KW"/>
</dbReference>
<evidence type="ECO:0000256" key="3">
    <source>
        <dbReference type="ARBA" id="ARBA00022694"/>
    </source>
</evidence>
<dbReference type="SUPFAM" id="SSF52540">
    <property type="entry name" value="P-loop containing nucleoside triphosphate hydrolases"/>
    <property type="match status" value="1"/>
</dbReference>
<dbReference type="PROSITE" id="PS51257">
    <property type="entry name" value="PROKAR_LIPOPROTEIN"/>
    <property type="match status" value="1"/>
</dbReference>
<dbReference type="Pfam" id="PF10396">
    <property type="entry name" value="TrmE_N"/>
    <property type="match status" value="1"/>
</dbReference>
<sequence>MYLFNDKINMLNVMKSNRFFCNSSLFLSVSCLRRYTSTRRSTIFALSSGTSRSAISVIRISGPNSVEVIRKMTRLNKENIIPRKALLRKIVDPNNGDLLDNGLVLWFPHPHSFTGEDSVELHVHGGIAVVSSIISALQKLPGFRIAEAGEFTKRAYLAGKLDATEVEGLADLLRAETETQRRQAIRQATGELAELYNKWRTSILTCMAHLEAYVDFGEDQDIGHEVLSSLQYAIQSLKSEVGSHLNDNRRGERLRNGVRVAIIGEPNVGKSSLINILSRRNVAIVSPYAGTTRDIVEISLDIGGYPIVLCDTAGLRHSVDPVENEGLRRAREAASTADLVIIVMDVLTGPAKLLQLSTKEMARLECERLNLSFNAEGNYLVLLNKLDLTSASVSINQSGVSALSCKTGQGLEEFLVDLEKKLAELCANPMQEAPLITSSRQRHHVQVAFRHLEKFLDIIEQQGDLALAGEQLRRSAKQIGSITARGKIDTEEMLDVLFRSFCIGK</sequence>
<dbReference type="Pfam" id="PF12631">
    <property type="entry name" value="MnmE_helical"/>
    <property type="match status" value="1"/>
</dbReference>
<accession>A0A0P5WKK0</accession>
<keyword evidence="4 6" id="KW-0547">Nucleotide-binding</keyword>
<comment type="similarity">
    <text evidence="2 6">Belongs to the TRAFAC class TrmE-Era-EngA-EngB-Septin-like GTPase superfamily. TrmE GTPase family.</text>
</comment>
<keyword evidence="5 6" id="KW-0342">GTP-binding</keyword>
<evidence type="ECO:0000256" key="1">
    <source>
        <dbReference type="ARBA" id="ARBA00004173"/>
    </source>
</evidence>
<evidence type="ECO:0000256" key="5">
    <source>
        <dbReference type="ARBA" id="ARBA00023134"/>
    </source>
</evidence>
<dbReference type="GO" id="GO:0003924">
    <property type="term" value="F:GTPase activity"/>
    <property type="evidence" value="ECO:0007669"/>
    <property type="project" value="InterPro"/>
</dbReference>
<evidence type="ECO:0000313" key="8">
    <source>
        <dbReference type="Proteomes" id="UP000076858"/>
    </source>
</evidence>
<keyword evidence="8" id="KW-1185">Reference proteome</keyword>
<evidence type="ECO:0000313" key="7">
    <source>
        <dbReference type="EMBL" id="KZS14393.1"/>
    </source>
</evidence>
<dbReference type="InterPro" id="IPR018948">
    <property type="entry name" value="GTP-bd_TrmE_N"/>
</dbReference>
<dbReference type="AlphaFoldDB" id="A0A0P5WKK0"/>
<dbReference type="OrthoDB" id="188276at2759"/>
<evidence type="ECO:0000256" key="6">
    <source>
        <dbReference type="RuleBase" id="RU003313"/>
    </source>
</evidence>
<dbReference type="PROSITE" id="PS51709">
    <property type="entry name" value="G_TRME"/>
    <property type="match status" value="1"/>
</dbReference>
<dbReference type="NCBIfam" id="NF003661">
    <property type="entry name" value="PRK05291.1-3"/>
    <property type="match status" value="1"/>
</dbReference>
<dbReference type="Gene3D" id="3.30.1360.120">
    <property type="entry name" value="Probable tRNA modification gtpase trme, domain 1"/>
    <property type="match status" value="1"/>
</dbReference>
<dbReference type="InterPro" id="IPR027368">
    <property type="entry name" value="MnmE_dom2"/>
</dbReference>
<dbReference type="PANTHER" id="PTHR42714:SF2">
    <property type="entry name" value="TRNA MODIFICATION GTPASE GTPBP3, MITOCHONDRIAL"/>
    <property type="match status" value="1"/>
</dbReference>
<dbReference type="GO" id="GO:0030488">
    <property type="term" value="P:tRNA methylation"/>
    <property type="evidence" value="ECO:0007669"/>
    <property type="project" value="TreeGrafter"/>
</dbReference>
<comment type="subcellular location">
    <subcellularLocation>
        <location evidence="1">Mitochondrion</location>
    </subcellularLocation>
</comment>
<comment type="caution">
    <text evidence="7">The sequence shown here is derived from an EMBL/GenBank/DDBJ whole genome shotgun (WGS) entry which is preliminary data.</text>
</comment>
<dbReference type="InterPro" id="IPR027417">
    <property type="entry name" value="P-loop_NTPase"/>
</dbReference>
<proteinExistence type="inferred from homology"/>
<evidence type="ECO:0000256" key="2">
    <source>
        <dbReference type="ARBA" id="ARBA00011043"/>
    </source>
</evidence>
<dbReference type="CDD" id="cd14858">
    <property type="entry name" value="TrmE_N"/>
    <property type="match status" value="1"/>
</dbReference>
<organism evidence="7 8">
    <name type="scientific">Daphnia magna</name>
    <dbReference type="NCBI Taxonomy" id="35525"/>
    <lineage>
        <taxon>Eukaryota</taxon>
        <taxon>Metazoa</taxon>
        <taxon>Ecdysozoa</taxon>
        <taxon>Arthropoda</taxon>
        <taxon>Crustacea</taxon>
        <taxon>Branchiopoda</taxon>
        <taxon>Diplostraca</taxon>
        <taxon>Cladocera</taxon>
        <taxon>Anomopoda</taxon>
        <taxon>Daphniidae</taxon>
        <taxon>Daphnia</taxon>
    </lineage>
</organism>
<keyword evidence="3 6" id="KW-0819">tRNA processing</keyword>
<dbReference type="GO" id="GO:0005739">
    <property type="term" value="C:mitochondrion"/>
    <property type="evidence" value="ECO:0007669"/>
    <property type="project" value="UniProtKB-SubCell"/>
</dbReference>
<dbReference type="InterPro" id="IPR006073">
    <property type="entry name" value="GTP-bd"/>
</dbReference>
<dbReference type="STRING" id="35525.A0A0P5WKK0"/>
<dbReference type="NCBIfam" id="TIGR00450">
    <property type="entry name" value="mnmE_trmE_thdF"/>
    <property type="match status" value="1"/>
</dbReference>
<dbReference type="Gene3D" id="3.40.50.300">
    <property type="entry name" value="P-loop containing nucleotide triphosphate hydrolases"/>
    <property type="match status" value="1"/>
</dbReference>
<dbReference type="NCBIfam" id="TIGR00231">
    <property type="entry name" value="small_GTP"/>
    <property type="match status" value="1"/>
</dbReference>
<name>A0A0P5WKK0_9CRUS</name>
<dbReference type="InterPro" id="IPR027266">
    <property type="entry name" value="TrmE/GcvT-like"/>
</dbReference>
<dbReference type="CDD" id="cd04164">
    <property type="entry name" value="trmE"/>
    <property type="match status" value="1"/>
</dbReference>
<dbReference type="GO" id="GO:0002098">
    <property type="term" value="P:tRNA wobble uridine modification"/>
    <property type="evidence" value="ECO:0007669"/>
    <property type="project" value="TreeGrafter"/>
</dbReference>
<dbReference type="EMBL" id="LRGB01000953">
    <property type="protein sequence ID" value="KZS14393.1"/>
    <property type="molecule type" value="Genomic_DNA"/>
</dbReference>
<gene>
    <name evidence="7" type="ORF">APZ42_020261</name>
</gene>
<evidence type="ECO:0000256" key="4">
    <source>
        <dbReference type="ARBA" id="ARBA00022741"/>
    </source>
</evidence>
<dbReference type="Gene3D" id="1.20.120.430">
    <property type="entry name" value="tRNA modification GTPase MnmE domain 2"/>
    <property type="match status" value="1"/>
</dbReference>
<dbReference type="Proteomes" id="UP000076858">
    <property type="component" value="Unassembled WGS sequence"/>
</dbReference>
<dbReference type="Pfam" id="PF01926">
    <property type="entry name" value="MMR_HSR1"/>
    <property type="match status" value="1"/>
</dbReference>
<dbReference type="InterPro" id="IPR004520">
    <property type="entry name" value="GTPase_MnmE"/>
</dbReference>